<name>W7B4R7_PLAVN</name>
<accession>W7B4R7</accession>
<dbReference type="InterPro" id="IPR021689">
    <property type="entry name" value="DUF3271"/>
</dbReference>
<feature type="region of interest" description="Disordered" evidence="1">
    <location>
        <begin position="1"/>
        <end position="32"/>
    </location>
</feature>
<dbReference type="Proteomes" id="UP000030659">
    <property type="component" value="Unassembled WGS sequence"/>
</dbReference>
<reference evidence="2 3" key="1">
    <citation type="submission" date="2013-02" db="EMBL/GenBank/DDBJ databases">
        <title>The Genome Sequence of Plasmodium vinckei petteri CR.</title>
        <authorList>
            <consortium name="The Broad Institute Genome Sequencing Platform"/>
            <consortium name="The Broad Institute Genome Sequencing Center for Infectious Disease"/>
            <person name="Neafsey D."/>
            <person name="Cheeseman I."/>
            <person name="Volkman S."/>
            <person name="Adams J."/>
            <person name="Walker B."/>
            <person name="Young S.K."/>
            <person name="Zeng Q."/>
            <person name="Gargeya S."/>
            <person name="Fitzgerald M."/>
            <person name="Haas B."/>
            <person name="Abouelleil A."/>
            <person name="Alvarado L."/>
            <person name="Arachchi H.M."/>
            <person name="Berlin A.M."/>
            <person name="Chapman S.B."/>
            <person name="Dewar J."/>
            <person name="Goldberg J."/>
            <person name="Griggs A."/>
            <person name="Gujja S."/>
            <person name="Hansen M."/>
            <person name="Howarth C."/>
            <person name="Imamovic A."/>
            <person name="Larimer J."/>
            <person name="McCowan C."/>
            <person name="Murphy C."/>
            <person name="Neiman D."/>
            <person name="Pearson M."/>
            <person name="Priest M."/>
            <person name="Roberts A."/>
            <person name="Saif S."/>
            <person name="Shea T."/>
            <person name="Sisk P."/>
            <person name="Sykes S."/>
            <person name="Wortman J."/>
            <person name="Nusbaum C."/>
            <person name="Birren B."/>
        </authorList>
    </citation>
    <scope>NUCLEOTIDE SEQUENCE [LARGE SCALE GENOMIC DNA]</scope>
    <source>
        <strain evidence="2 3">CR</strain>
    </source>
</reference>
<dbReference type="EMBL" id="KI965397">
    <property type="protein sequence ID" value="EUD72901.1"/>
    <property type="molecule type" value="Genomic_DNA"/>
</dbReference>
<dbReference type="Pfam" id="PF11675">
    <property type="entry name" value="DUF3271"/>
    <property type="match status" value="1"/>
</dbReference>
<organism evidence="2 3">
    <name type="scientific">Plasmodium vinckei petteri</name>
    <dbReference type="NCBI Taxonomy" id="138298"/>
    <lineage>
        <taxon>Eukaryota</taxon>
        <taxon>Sar</taxon>
        <taxon>Alveolata</taxon>
        <taxon>Apicomplexa</taxon>
        <taxon>Aconoidasida</taxon>
        <taxon>Haemosporida</taxon>
        <taxon>Plasmodiidae</taxon>
        <taxon>Plasmodium</taxon>
        <taxon>Plasmodium (Vinckeia)</taxon>
    </lineage>
</organism>
<dbReference type="AlphaFoldDB" id="W7B4R7"/>
<evidence type="ECO:0000256" key="1">
    <source>
        <dbReference type="SAM" id="MobiDB-lite"/>
    </source>
</evidence>
<evidence type="ECO:0000313" key="2">
    <source>
        <dbReference type="EMBL" id="EUD72901.1"/>
    </source>
</evidence>
<gene>
    <name evidence="2" type="ORF">YYG_01901</name>
</gene>
<evidence type="ECO:0000313" key="3">
    <source>
        <dbReference type="Proteomes" id="UP000030659"/>
    </source>
</evidence>
<sequence length="102" mass="11869">MLIRSINDKSNNDLKKSSTSSEDKTAYENPQNEEKEFFKGIVDNSEINIRGYFIKIRKDGSYTDLCQNESLYFNIRISRNDANVTHYFKLPQPEVVKLVSNL</sequence>
<protein>
    <submittedName>
        <fullName evidence="2">Uncharacterized protein</fullName>
    </submittedName>
</protein>
<proteinExistence type="predicted"/>